<dbReference type="Proteomes" id="UP000045706">
    <property type="component" value="Unassembled WGS sequence"/>
</dbReference>
<keyword evidence="5 10" id="KW-0964">Secreted</keyword>
<keyword evidence="7 10" id="KW-0106">Calcium</keyword>
<evidence type="ECO:0000256" key="2">
    <source>
        <dbReference type="ARBA" id="ARBA00001913"/>
    </source>
</evidence>
<dbReference type="Proteomes" id="UP000044602">
    <property type="component" value="Unassembled WGS sequence"/>
</dbReference>
<sequence length="263" mass="27375">RNPNPTDNMKFSAVLAALGAAVAIASPAVNNVTPNTVGALERRAAFPIPASKGSVTYKKVQTIKGVFDGGLKTYGRGVKCTGQKEGGDADAVFILENGATLKNAIIGADQIEGVHCKGACTIENVWWKDVCEDALSIKGDGNAIVRGGGAQSASDKVIQHNGLGTVTIDGFTVVDFGKLYRACGNCKKMGRRNVVIKNVKAYNGKLLAGINSNKGDVATITNTCSTSVKKVCTEFNGTTPGNEPKEIRSGLSASCKYTTVKAC</sequence>
<evidence type="ECO:0000256" key="9">
    <source>
        <dbReference type="ARBA" id="ARBA00025679"/>
    </source>
</evidence>
<organism evidence="12 14">
    <name type="scientific">Verticillium longisporum</name>
    <name type="common">Verticillium dahliae var. longisporum</name>
    <dbReference type="NCBI Taxonomy" id="100787"/>
    <lineage>
        <taxon>Eukaryota</taxon>
        <taxon>Fungi</taxon>
        <taxon>Dikarya</taxon>
        <taxon>Ascomycota</taxon>
        <taxon>Pezizomycotina</taxon>
        <taxon>Sordariomycetes</taxon>
        <taxon>Hypocreomycetidae</taxon>
        <taxon>Glomerellales</taxon>
        <taxon>Plectosphaerellaceae</taxon>
        <taxon>Verticillium</taxon>
    </lineage>
</organism>
<accession>A0A0G4KPA4</accession>
<gene>
    <name evidence="11" type="ORF">BN1708_002179</name>
    <name evidence="12" type="ORF">BN1723_009422</name>
</gene>
<keyword evidence="8 10" id="KW-0456">Lyase</keyword>
<comment type="cofactor">
    <cofactor evidence="2 10">
        <name>Ca(2+)</name>
        <dbReference type="ChEBI" id="CHEBI:29108"/>
    </cofactor>
</comment>
<evidence type="ECO:0000256" key="4">
    <source>
        <dbReference type="ARBA" id="ARBA00006463"/>
    </source>
</evidence>
<dbReference type="STRING" id="100787.A0A0G4KPA4"/>
<feature type="non-terminal residue" evidence="12">
    <location>
        <position position="1"/>
    </location>
</feature>
<keyword evidence="13" id="KW-1185">Reference proteome</keyword>
<feature type="signal peptide" evidence="10">
    <location>
        <begin position="1"/>
        <end position="27"/>
    </location>
</feature>
<dbReference type="Pfam" id="PF03211">
    <property type="entry name" value="Pectate_lyase"/>
    <property type="match status" value="1"/>
</dbReference>
<comment type="function">
    <text evidence="9 10">Pectinolytic enzyme consist of four classes of enzymes: pectin lyase, polygalacturonase, pectin methylesterase and rhamnogalacturonase. Among pectinolytic enzymes, pectin lyase is the most important in depolymerization of pectin, since it cleaves internal glycosidic bonds of highly methylated pectins. Favors pectate, the anion, over pectin, the methyl ester.</text>
</comment>
<dbReference type="EMBL" id="CVQI01002336">
    <property type="protein sequence ID" value="CRK11608.1"/>
    <property type="molecule type" value="Genomic_DNA"/>
</dbReference>
<dbReference type="PANTHER" id="PTHR33407:SF9">
    <property type="entry name" value="PECTATE LYASE F-RELATED"/>
    <property type="match status" value="1"/>
</dbReference>
<evidence type="ECO:0000313" key="11">
    <source>
        <dbReference type="EMBL" id="CRK09514.1"/>
    </source>
</evidence>
<comment type="similarity">
    <text evidence="4 10">Belongs to the polysaccharide lyase 3 family.</text>
</comment>
<evidence type="ECO:0000256" key="3">
    <source>
        <dbReference type="ARBA" id="ARBA00004613"/>
    </source>
</evidence>
<evidence type="ECO:0000256" key="7">
    <source>
        <dbReference type="ARBA" id="ARBA00022837"/>
    </source>
</evidence>
<name>A0A0G4KPA4_VERLO</name>
<evidence type="ECO:0000256" key="10">
    <source>
        <dbReference type="RuleBase" id="RU367009"/>
    </source>
</evidence>
<dbReference type="InterPro" id="IPR012334">
    <property type="entry name" value="Pectin_lyas_fold"/>
</dbReference>
<dbReference type="GO" id="GO:0030570">
    <property type="term" value="F:pectate lyase activity"/>
    <property type="evidence" value="ECO:0007669"/>
    <property type="project" value="UniProtKB-UniRule"/>
</dbReference>
<dbReference type="EMBL" id="CVQH01002224">
    <property type="protein sequence ID" value="CRK09514.1"/>
    <property type="molecule type" value="Genomic_DNA"/>
</dbReference>
<dbReference type="SUPFAM" id="SSF51126">
    <property type="entry name" value="Pectin lyase-like"/>
    <property type="match status" value="1"/>
</dbReference>
<evidence type="ECO:0000256" key="5">
    <source>
        <dbReference type="ARBA" id="ARBA00022525"/>
    </source>
</evidence>
<dbReference type="GO" id="GO:0005576">
    <property type="term" value="C:extracellular region"/>
    <property type="evidence" value="ECO:0007669"/>
    <property type="project" value="UniProtKB-SubCell"/>
</dbReference>
<dbReference type="AlphaFoldDB" id="A0A0G4KPA4"/>
<evidence type="ECO:0000256" key="8">
    <source>
        <dbReference type="ARBA" id="ARBA00023239"/>
    </source>
</evidence>
<keyword evidence="6 10" id="KW-0732">Signal</keyword>
<evidence type="ECO:0000313" key="14">
    <source>
        <dbReference type="Proteomes" id="UP000045706"/>
    </source>
</evidence>
<comment type="catalytic activity">
    <reaction evidence="1 10">
        <text>Eliminative cleavage of (1-&gt;4)-alpha-D-galacturonan to give oligosaccharides with 4-deoxy-alpha-D-galact-4-enuronosyl groups at their non-reducing ends.</text>
        <dbReference type="EC" id="4.2.2.2"/>
    </reaction>
</comment>
<protein>
    <recommendedName>
        <fullName evidence="10">Pectate lyase</fullName>
        <ecNumber evidence="10">4.2.2.2</ecNumber>
    </recommendedName>
</protein>
<reference evidence="13 14" key="1">
    <citation type="submission" date="2015-05" db="EMBL/GenBank/DDBJ databases">
        <authorList>
            <person name="Fogelqvist Johan"/>
        </authorList>
    </citation>
    <scope>NUCLEOTIDE SEQUENCE [LARGE SCALE GENOMIC DNA]</scope>
    <source>
        <strain evidence="11">VL1</strain>
        <strain evidence="12">VL2</strain>
    </source>
</reference>
<evidence type="ECO:0000256" key="6">
    <source>
        <dbReference type="ARBA" id="ARBA00022729"/>
    </source>
</evidence>
<dbReference type="Gene3D" id="2.160.20.10">
    <property type="entry name" value="Single-stranded right-handed beta-helix, Pectin lyase-like"/>
    <property type="match status" value="1"/>
</dbReference>
<dbReference type="GO" id="GO:0045490">
    <property type="term" value="P:pectin catabolic process"/>
    <property type="evidence" value="ECO:0007669"/>
    <property type="project" value="TreeGrafter"/>
</dbReference>
<feature type="chain" id="PRO_5007404707" description="Pectate lyase" evidence="10">
    <location>
        <begin position="28"/>
        <end position="263"/>
    </location>
</feature>
<evidence type="ECO:0000256" key="1">
    <source>
        <dbReference type="ARBA" id="ARBA00000695"/>
    </source>
</evidence>
<dbReference type="InterPro" id="IPR004898">
    <property type="entry name" value="Pectate_lyase_PlyH/PlyE-like"/>
</dbReference>
<dbReference type="PANTHER" id="PTHR33407">
    <property type="entry name" value="PECTATE LYASE F-RELATED"/>
    <property type="match status" value="1"/>
</dbReference>
<evidence type="ECO:0000313" key="12">
    <source>
        <dbReference type="EMBL" id="CRK11608.1"/>
    </source>
</evidence>
<proteinExistence type="inferred from homology"/>
<evidence type="ECO:0000313" key="13">
    <source>
        <dbReference type="Proteomes" id="UP000044602"/>
    </source>
</evidence>
<dbReference type="EC" id="4.2.2.2" evidence="10"/>
<dbReference type="InterPro" id="IPR011050">
    <property type="entry name" value="Pectin_lyase_fold/virulence"/>
</dbReference>
<comment type="subcellular location">
    <subcellularLocation>
        <location evidence="3 10">Secreted</location>
    </subcellularLocation>
</comment>